<reference evidence="7 8" key="1">
    <citation type="submission" date="2023-07" db="EMBL/GenBank/DDBJ databases">
        <title>Sorghum-associated microbial communities from plants grown in Nebraska, USA.</title>
        <authorList>
            <person name="Schachtman D."/>
        </authorList>
    </citation>
    <scope>NUCLEOTIDE SEQUENCE [LARGE SCALE GENOMIC DNA]</scope>
    <source>
        <strain evidence="7 8">BE240</strain>
    </source>
</reference>
<keyword evidence="4 7" id="KW-0378">Hydrolase</keyword>
<organism evidence="7 8">
    <name type="scientific">Hydrogenophaga laconesensis</name>
    <dbReference type="NCBI Taxonomy" id="1805971"/>
    <lineage>
        <taxon>Bacteria</taxon>
        <taxon>Pseudomonadati</taxon>
        <taxon>Pseudomonadota</taxon>
        <taxon>Betaproteobacteria</taxon>
        <taxon>Burkholderiales</taxon>
        <taxon>Comamonadaceae</taxon>
        <taxon>Hydrogenophaga</taxon>
    </lineage>
</organism>
<proteinExistence type="predicted"/>
<comment type="pathway">
    <text evidence="1">Amino-acid biosynthesis; L-methionine biosynthesis via salvage pathway; S-methyl-5-thio-alpha-D-ribose 1-phosphate from S-methyl-5'-thioadenosine (hydrolase route): step 1/2.</text>
</comment>
<dbReference type="CDD" id="cd09008">
    <property type="entry name" value="MTAN"/>
    <property type="match status" value="1"/>
</dbReference>
<evidence type="ECO:0000256" key="3">
    <source>
        <dbReference type="ARBA" id="ARBA00022605"/>
    </source>
</evidence>
<evidence type="ECO:0000256" key="2">
    <source>
        <dbReference type="ARBA" id="ARBA00011974"/>
    </source>
</evidence>
<dbReference type="InterPro" id="IPR035994">
    <property type="entry name" value="Nucleoside_phosphorylase_sf"/>
</dbReference>
<evidence type="ECO:0000313" key="7">
    <source>
        <dbReference type="EMBL" id="MDR7095302.1"/>
    </source>
</evidence>
<sequence>MTTTAIVSALHEELAAVLDLMPDEQQQLVGGRSLWCGHLHGHDVVAVLSGIGKVAAATTATALIERFGVRRIVFTGVAGGLAPGVRVGDVVVAGRFLQHDMDASPIFPRHEVPGYGRSTFEADADLTARLGRASEQVVQMLPAQLGAGVLQAFGMDKPRCHQGLLISGDRFVSTTAESQALRQALPDALAVEMEGAAFAQVCHDYGVPLAVVRTISDRADDDAHVDFPRFLREVASRYSAAIIETLLREKGSGAECRGSGSAGLQALPSLGVDGPSIGPARGAI</sequence>
<feature type="domain" description="Nucleoside phosphorylase" evidence="6">
    <location>
        <begin position="4"/>
        <end position="247"/>
    </location>
</feature>
<dbReference type="SUPFAM" id="SSF53167">
    <property type="entry name" value="Purine and uridine phosphorylases"/>
    <property type="match status" value="1"/>
</dbReference>
<dbReference type="NCBIfam" id="TIGR01704">
    <property type="entry name" value="MTA_SAH-Nsdase"/>
    <property type="match status" value="1"/>
</dbReference>
<keyword evidence="3" id="KW-0028">Amino-acid biosynthesis</keyword>
<accession>A0ABU1VCX6</accession>
<dbReference type="InterPro" id="IPR000845">
    <property type="entry name" value="Nucleoside_phosphorylase_d"/>
</dbReference>
<keyword evidence="7" id="KW-0326">Glycosidase</keyword>
<dbReference type="Proteomes" id="UP001265550">
    <property type="component" value="Unassembled WGS sequence"/>
</dbReference>
<protein>
    <recommendedName>
        <fullName evidence="2">adenosylhomocysteine nucleosidase</fullName>
        <ecNumber evidence="2">3.2.2.9</ecNumber>
    </recommendedName>
</protein>
<evidence type="ECO:0000256" key="5">
    <source>
        <dbReference type="ARBA" id="ARBA00023167"/>
    </source>
</evidence>
<dbReference type="PANTHER" id="PTHR46832">
    <property type="entry name" value="5'-METHYLTHIOADENOSINE/S-ADENOSYLHOMOCYSTEINE NUCLEOSIDASE"/>
    <property type="match status" value="1"/>
</dbReference>
<dbReference type="InterPro" id="IPR010049">
    <property type="entry name" value="MTA_SAH_Nsdase"/>
</dbReference>
<keyword evidence="8" id="KW-1185">Reference proteome</keyword>
<evidence type="ECO:0000259" key="6">
    <source>
        <dbReference type="Pfam" id="PF01048"/>
    </source>
</evidence>
<evidence type="ECO:0000313" key="8">
    <source>
        <dbReference type="Proteomes" id="UP001265550"/>
    </source>
</evidence>
<name>A0ABU1VCX6_9BURK</name>
<dbReference type="EC" id="3.2.2.9" evidence="2"/>
<dbReference type="PANTHER" id="PTHR46832:SF1">
    <property type="entry name" value="5'-METHYLTHIOADENOSINE_S-ADENOSYLHOMOCYSTEINE NUCLEOSIDASE"/>
    <property type="match status" value="1"/>
</dbReference>
<dbReference type="EMBL" id="JAVDWE010000008">
    <property type="protein sequence ID" value="MDR7095302.1"/>
    <property type="molecule type" value="Genomic_DNA"/>
</dbReference>
<evidence type="ECO:0000256" key="1">
    <source>
        <dbReference type="ARBA" id="ARBA00004945"/>
    </source>
</evidence>
<evidence type="ECO:0000256" key="4">
    <source>
        <dbReference type="ARBA" id="ARBA00022801"/>
    </source>
</evidence>
<dbReference type="NCBIfam" id="NF004079">
    <property type="entry name" value="PRK05584.1"/>
    <property type="match status" value="1"/>
</dbReference>
<comment type="caution">
    <text evidence="7">The sequence shown here is derived from an EMBL/GenBank/DDBJ whole genome shotgun (WGS) entry which is preliminary data.</text>
</comment>
<keyword evidence="5" id="KW-0486">Methionine biosynthesis</keyword>
<gene>
    <name evidence="7" type="ORF">J2X09_003050</name>
</gene>
<dbReference type="Pfam" id="PF01048">
    <property type="entry name" value="PNP_UDP_1"/>
    <property type="match status" value="1"/>
</dbReference>
<dbReference type="GO" id="GO:0008782">
    <property type="term" value="F:adenosylhomocysteine nucleosidase activity"/>
    <property type="evidence" value="ECO:0007669"/>
    <property type="project" value="UniProtKB-EC"/>
</dbReference>
<dbReference type="Gene3D" id="3.40.50.1580">
    <property type="entry name" value="Nucleoside phosphorylase domain"/>
    <property type="match status" value="1"/>
</dbReference>